<comment type="caution">
    <text evidence="1">The sequence shown here is derived from an EMBL/GenBank/DDBJ whole genome shotgun (WGS) entry which is preliminary data.</text>
</comment>
<name>A0A364NJX4_9GAMM</name>
<organism evidence="1 2">
    <name type="scientific">Nitrincola tibetensis</name>
    <dbReference type="NCBI Taxonomy" id="2219697"/>
    <lineage>
        <taxon>Bacteria</taxon>
        <taxon>Pseudomonadati</taxon>
        <taxon>Pseudomonadota</taxon>
        <taxon>Gammaproteobacteria</taxon>
        <taxon>Oceanospirillales</taxon>
        <taxon>Oceanospirillaceae</taxon>
        <taxon>Nitrincola</taxon>
    </lineage>
</organism>
<dbReference type="EMBL" id="QKRX01000010">
    <property type="protein sequence ID" value="RAU17419.1"/>
    <property type="molecule type" value="Genomic_DNA"/>
</dbReference>
<keyword evidence="2" id="KW-1185">Reference proteome</keyword>
<dbReference type="SUPFAM" id="SSF53187">
    <property type="entry name" value="Zn-dependent exopeptidases"/>
    <property type="match status" value="1"/>
</dbReference>
<protein>
    <submittedName>
        <fullName evidence="1">N-formylglutamate amidohydrolase</fullName>
    </submittedName>
</protein>
<sequence length="254" mass="28538">MPLLDAQGILRADEPDVVEVFNPKGRSEFVLVCDHASNRIPIGLKQLGLTSAELQGHIAWDLGAAQVARKLAVHLDATLVLSGYSRLVIDCNRPLVSPQSITPVSDGVVVQGNVGLTEAERAQRRDLFFEPYHQVIRQILDARSSQTTQLLSIHSFSPALAQEGADTLRPWHVGMSFKEKPTLADHLYQALHKNEQLCVGYHEPYAIDEEFDYTLIEHALKRQLEHAMVEIRQDQLMTESQTSQWAERLFEALQ</sequence>
<dbReference type="RefSeq" id="WP_112159820.1">
    <property type="nucleotide sequence ID" value="NZ_QKRX01000010.1"/>
</dbReference>
<dbReference type="InterPro" id="IPR011227">
    <property type="entry name" value="UCP029730"/>
</dbReference>
<dbReference type="PIRSF" id="PIRSF029730">
    <property type="entry name" value="UCP029730"/>
    <property type="match status" value="1"/>
</dbReference>
<gene>
    <name evidence="1" type="ORF">DN062_13450</name>
</gene>
<dbReference type="AlphaFoldDB" id="A0A364NJX4"/>
<evidence type="ECO:0000313" key="2">
    <source>
        <dbReference type="Proteomes" id="UP000250744"/>
    </source>
</evidence>
<dbReference type="GO" id="GO:0016787">
    <property type="term" value="F:hydrolase activity"/>
    <property type="evidence" value="ECO:0007669"/>
    <property type="project" value="UniProtKB-KW"/>
</dbReference>
<dbReference type="Proteomes" id="UP000250744">
    <property type="component" value="Unassembled WGS sequence"/>
</dbReference>
<evidence type="ECO:0000313" key="1">
    <source>
        <dbReference type="EMBL" id="RAU17419.1"/>
    </source>
</evidence>
<proteinExistence type="predicted"/>
<reference evidence="1 2" key="1">
    <citation type="submission" date="2018-06" db="EMBL/GenBank/DDBJ databases">
        <title>Nitrincola tibetense sp. nov., isolated from Lake XuguoCo on Tibetan Plateau.</title>
        <authorList>
            <person name="Xing P."/>
        </authorList>
    </citation>
    <scope>NUCLEOTIDE SEQUENCE [LARGE SCALE GENOMIC DNA]</scope>
    <source>
        <strain evidence="2">xg18</strain>
    </source>
</reference>
<dbReference type="Pfam" id="PF05013">
    <property type="entry name" value="FGase"/>
    <property type="match status" value="1"/>
</dbReference>
<keyword evidence="1" id="KW-0378">Hydrolase</keyword>
<dbReference type="OrthoDB" id="9815326at2"/>
<dbReference type="Gene3D" id="3.40.630.40">
    <property type="entry name" value="Zn-dependent exopeptidases"/>
    <property type="match status" value="1"/>
</dbReference>
<accession>A0A364NJX4</accession>
<dbReference type="InterPro" id="IPR007709">
    <property type="entry name" value="N-FG_amidohydro"/>
</dbReference>